<feature type="compositionally biased region" description="Polar residues" evidence="1">
    <location>
        <begin position="111"/>
        <end position="122"/>
    </location>
</feature>
<accession>A0A7K9YMZ0</accession>
<dbReference type="AlphaFoldDB" id="A0A7K9YMZ0"/>
<dbReference type="EMBL" id="VXAB01008308">
    <property type="protein sequence ID" value="NXJ11148.1"/>
    <property type="molecule type" value="Genomic_DNA"/>
</dbReference>
<reference evidence="2 3" key="1">
    <citation type="submission" date="2019-09" db="EMBL/GenBank/DDBJ databases">
        <title>Bird 10,000 Genomes (B10K) Project - Family phase.</title>
        <authorList>
            <person name="Zhang G."/>
        </authorList>
    </citation>
    <scope>NUCLEOTIDE SEQUENCE [LARGE SCALE GENOMIC DNA]</scope>
    <source>
        <strain evidence="2">B10K-DU-001-53</strain>
        <tissue evidence="2">Muscle</tissue>
    </source>
</reference>
<dbReference type="SMART" id="SM00368">
    <property type="entry name" value="LRR_RI"/>
    <property type="match status" value="1"/>
</dbReference>
<dbReference type="InterPro" id="IPR053040">
    <property type="entry name" value="LRR-containing_protein_71"/>
</dbReference>
<dbReference type="PANTHER" id="PTHR46984:SF1">
    <property type="entry name" value="LEUCINE-RICH REPEAT-CONTAINING PROTEIN 71"/>
    <property type="match status" value="1"/>
</dbReference>
<dbReference type="OrthoDB" id="120976at2759"/>
<dbReference type="InterPro" id="IPR001611">
    <property type="entry name" value="Leu-rich_rpt"/>
</dbReference>
<dbReference type="Pfam" id="PF13516">
    <property type="entry name" value="LRR_6"/>
    <property type="match status" value="1"/>
</dbReference>
<feature type="non-terminal residue" evidence="2">
    <location>
        <position position="313"/>
    </location>
</feature>
<feature type="non-terminal residue" evidence="2">
    <location>
        <position position="1"/>
    </location>
</feature>
<evidence type="ECO:0000256" key="1">
    <source>
        <dbReference type="SAM" id="MobiDB-lite"/>
    </source>
</evidence>
<dbReference type="Proteomes" id="UP000522663">
    <property type="component" value="Unassembled WGS sequence"/>
</dbReference>
<proteinExistence type="predicted"/>
<keyword evidence="3" id="KW-1185">Reference proteome</keyword>
<organism evidence="2 3">
    <name type="scientific">Odontophorus gujanensis</name>
    <name type="common">marbled wood quail</name>
    <dbReference type="NCBI Taxonomy" id="886794"/>
    <lineage>
        <taxon>Eukaryota</taxon>
        <taxon>Metazoa</taxon>
        <taxon>Chordata</taxon>
        <taxon>Craniata</taxon>
        <taxon>Vertebrata</taxon>
        <taxon>Euteleostomi</taxon>
        <taxon>Archelosauria</taxon>
        <taxon>Archosauria</taxon>
        <taxon>Dinosauria</taxon>
        <taxon>Saurischia</taxon>
        <taxon>Theropoda</taxon>
        <taxon>Coelurosauria</taxon>
        <taxon>Aves</taxon>
        <taxon>Neognathae</taxon>
        <taxon>Galloanserae</taxon>
        <taxon>Galliformes</taxon>
        <taxon>Odontophoridae</taxon>
        <taxon>Odontophorus</taxon>
    </lineage>
</organism>
<evidence type="ECO:0000313" key="3">
    <source>
        <dbReference type="Proteomes" id="UP000522663"/>
    </source>
</evidence>
<sequence>MLPALGTMLARCPQLWSLKLEGNPLLKHSFHVLMGTSSNFNRISDVGAGHIAEGLRWNRSLLSLSLAHNHIGDAGALKLAEVLQPFVLTHTEVVERRRLLMEAQGQLRAAESSSGHALSPQGSVAADKLSPAKQSKGTAKKKVRSSSHSAPPAVTATPDPRPNRSRGVKGVIKEKQITEALDPPEPTHPLLEPGWHRDGNVILPGNRVLLNLNLSGECGPGGGTGCSMAPSPRSCPPPTDNHITERGLGALLAALERQQQEGAGGGLGLMRLSLKRNSFPSACEAFTRLQELLQQRDTLPKPWGKKEEQGLSP</sequence>
<name>A0A7K9YMZ0_9GALL</name>
<protein>
    <submittedName>
        <fullName evidence="2">LRC71 protein</fullName>
    </submittedName>
</protein>
<feature type="region of interest" description="Disordered" evidence="1">
    <location>
        <begin position="111"/>
        <end position="167"/>
    </location>
</feature>
<dbReference type="InterPro" id="IPR032675">
    <property type="entry name" value="LRR_dom_sf"/>
</dbReference>
<gene>
    <name evidence="2" type="primary">Lrrc71</name>
    <name evidence="2" type="ORF">ODOGUJ_R04063</name>
</gene>
<evidence type="ECO:0000313" key="2">
    <source>
        <dbReference type="EMBL" id="NXJ11148.1"/>
    </source>
</evidence>
<dbReference type="Gene3D" id="3.80.10.10">
    <property type="entry name" value="Ribonuclease Inhibitor"/>
    <property type="match status" value="1"/>
</dbReference>
<comment type="caution">
    <text evidence="2">The sequence shown here is derived from an EMBL/GenBank/DDBJ whole genome shotgun (WGS) entry which is preliminary data.</text>
</comment>
<dbReference type="PANTHER" id="PTHR46984">
    <property type="entry name" value="LEUCINE-RICH REPEAT-CONTAINING PROTEIN 71"/>
    <property type="match status" value="1"/>
</dbReference>
<dbReference type="SUPFAM" id="SSF52047">
    <property type="entry name" value="RNI-like"/>
    <property type="match status" value="1"/>
</dbReference>